<keyword evidence="4" id="KW-0539">Nucleus</keyword>
<dbReference type="PROSITE" id="PS51190">
    <property type="entry name" value="FATC"/>
    <property type="match status" value="1"/>
</dbReference>
<dbReference type="InterPro" id="IPR003152">
    <property type="entry name" value="FATC_dom"/>
</dbReference>
<evidence type="ECO:0000259" key="7">
    <source>
        <dbReference type="PROSITE" id="PS51190"/>
    </source>
</evidence>
<dbReference type="InterPro" id="IPR045581">
    <property type="entry name" value="DNAPKcs_CC5"/>
</dbReference>
<evidence type="ECO:0000259" key="6">
    <source>
        <dbReference type="PROSITE" id="PS50290"/>
    </source>
</evidence>
<feature type="domain" description="FATC" evidence="7">
    <location>
        <begin position="3990"/>
        <end position="4022"/>
    </location>
</feature>
<dbReference type="Pfam" id="PF19704">
    <property type="entry name" value="DNAPKcs_CC5"/>
    <property type="match status" value="2"/>
</dbReference>
<reference evidence="8 9" key="1">
    <citation type="submission" date="2013-11" db="EMBL/GenBank/DDBJ databases">
        <title>The Genome Sequence of Phytophthora parasitica P1976.</title>
        <authorList>
            <consortium name="The Broad Institute Genomics Platform"/>
            <person name="Russ C."/>
            <person name="Tyler B."/>
            <person name="Panabieres F."/>
            <person name="Shan W."/>
            <person name="Tripathy S."/>
            <person name="Grunwald N."/>
            <person name="Machado M."/>
            <person name="Johnson C.S."/>
            <person name="Walker B."/>
            <person name="Young S."/>
            <person name="Zeng Q."/>
            <person name="Gargeya S."/>
            <person name="Fitzgerald M."/>
            <person name="Haas B."/>
            <person name="Abouelleil A."/>
            <person name="Allen A.W."/>
            <person name="Alvarado L."/>
            <person name="Arachchi H.M."/>
            <person name="Berlin A.M."/>
            <person name="Chapman S.B."/>
            <person name="Gainer-Dewar J."/>
            <person name="Goldberg J."/>
            <person name="Griggs A."/>
            <person name="Gujja S."/>
            <person name="Hansen M."/>
            <person name="Howarth C."/>
            <person name="Imamovic A."/>
            <person name="Ireland A."/>
            <person name="Larimer J."/>
            <person name="McCowan C."/>
            <person name="Murphy C."/>
            <person name="Pearson M."/>
            <person name="Poon T.W."/>
            <person name="Priest M."/>
            <person name="Roberts A."/>
            <person name="Saif S."/>
            <person name="Shea T."/>
            <person name="Sisk P."/>
            <person name="Sykes S."/>
            <person name="Wortman J."/>
            <person name="Nusbaum C."/>
            <person name="Birren B."/>
        </authorList>
    </citation>
    <scope>NUCLEOTIDE SEQUENCE [LARGE SCALE GENOMIC DNA]</scope>
    <source>
        <strain evidence="8 9">P1976</strain>
    </source>
</reference>
<dbReference type="InterPro" id="IPR036940">
    <property type="entry name" value="PI3/4_kinase_cat_sf"/>
</dbReference>
<dbReference type="GO" id="GO:0006303">
    <property type="term" value="P:double-strand break repair via nonhomologous end joining"/>
    <property type="evidence" value="ECO:0007669"/>
    <property type="project" value="InterPro"/>
</dbReference>
<dbReference type="InterPro" id="IPR037706">
    <property type="entry name" value="DNA-PK_dom"/>
</dbReference>
<dbReference type="SUPFAM" id="SSF56112">
    <property type="entry name" value="Protein kinase-like (PK-like)"/>
    <property type="match status" value="1"/>
</dbReference>
<gene>
    <name evidence="8" type="ORF">F444_06553</name>
</gene>
<name>A0A081AHW8_PHYNI</name>
<dbReference type="Gene3D" id="3.30.1010.10">
    <property type="entry name" value="Phosphatidylinositol 3-kinase Catalytic Subunit, Chain A, domain 4"/>
    <property type="match status" value="1"/>
</dbReference>
<dbReference type="Pfam" id="PF20502">
    <property type="entry name" value="DNAPKcs_CC1-2"/>
    <property type="match status" value="1"/>
</dbReference>
<dbReference type="SMART" id="SM01343">
    <property type="entry name" value="FATC"/>
    <property type="match status" value="1"/>
</dbReference>
<feature type="domain" description="PI3K/PI4K catalytic" evidence="6">
    <location>
        <begin position="3587"/>
        <end position="3924"/>
    </location>
</feature>
<dbReference type="Pfam" id="PF20500">
    <property type="entry name" value="DNA-PKcs_N"/>
    <property type="match status" value="1"/>
</dbReference>
<dbReference type="GO" id="GO:0000723">
    <property type="term" value="P:telomere maintenance"/>
    <property type="evidence" value="ECO:0007669"/>
    <property type="project" value="TreeGrafter"/>
</dbReference>
<dbReference type="InterPro" id="IPR046804">
    <property type="entry name" value="DNA-PKcs_N"/>
</dbReference>
<dbReference type="PANTHER" id="PTHR11139:SF68">
    <property type="entry name" value="DNA-DEPENDENT PROTEIN KINASE CATALYTIC SUBUNIT"/>
    <property type="match status" value="1"/>
</dbReference>
<evidence type="ECO:0000256" key="4">
    <source>
        <dbReference type="ARBA" id="ARBA00023242"/>
    </source>
</evidence>
<dbReference type="Proteomes" id="UP000028582">
    <property type="component" value="Unassembled WGS sequence"/>
</dbReference>
<organism evidence="8 9">
    <name type="scientific">Phytophthora nicotianae P1976</name>
    <dbReference type="NCBI Taxonomy" id="1317066"/>
    <lineage>
        <taxon>Eukaryota</taxon>
        <taxon>Sar</taxon>
        <taxon>Stramenopiles</taxon>
        <taxon>Oomycota</taxon>
        <taxon>Peronosporomycetes</taxon>
        <taxon>Peronosporales</taxon>
        <taxon>Peronosporaceae</taxon>
        <taxon>Phytophthora</taxon>
    </lineage>
</organism>
<dbReference type="EMBL" id="ANJA01001206">
    <property type="protein sequence ID" value="ETO78479.1"/>
    <property type="molecule type" value="Genomic_DNA"/>
</dbReference>
<feature type="region of interest" description="Disordered" evidence="5">
    <location>
        <begin position="3892"/>
        <end position="3930"/>
    </location>
</feature>
<comment type="caution">
    <text evidence="8">The sequence shown here is derived from an EMBL/GenBank/DDBJ whole genome shotgun (WGS) entry which is preliminary data.</text>
</comment>
<feature type="compositionally biased region" description="Polar residues" evidence="5">
    <location>
        <begin position="3921"/>
        <end position="3930"/>
    </location>
</feature>
<keyword evidence="2" id="KW-0808">Transferase</keyword>
<comment type="subcellular location">
    <subcellularLocation>
        <location evidence="1">Nucleus</location>
    </subcellularLocation>
</comment>
<dbReference type="Pfam" id="PF08163">
    <property type="entry name" value="DNAPKcs_CC3"/>
    <property type="match status" value="1"/>
</dbReference>
<dbReference type="InterPro" id="IPR011989">
    <property type="entry name" value="ARM-like"/>
</dbReference>
<dbReference type="SMART" id="SM00146">
    <property type="entry name" value="PI3Kc"/>
    <property type="match status" value="1"/>
</dbReference>
<dbReference type="CDD" id="cd05172">
    <property type="entry name" value="PIKKc_DNA-PK"/>
    <property type="match status" value="1"/>
</dbReference>
<dbReference type="Gene3D" id="1.25.10.10">
    <property type="entry name" value="Leucine-rich Repeat Variant"/>
    <property type="match status" value="2"/>
</dbReference>
<keyword evidence="3" id="KW-0227">DNA damage</keyword>
<sequence>MATKLGERLEELAAFLAHAHAVDSVEETLGHLQTEVADAMTRSRASAQQCTILLFQSAEPPSLLRFLSTSADFADDARKREISAARGGVLELLAAFLKAYGAHRALTKQHVVDLYKACQQTARTDPFNRVKGHALTVVVNVLKFADKRVTSDDIEPRAYVEKLFYDIKFSKATQTAKGQMMEVIGYLVGKFPKEVDENVPTLLSWIENELEKQFSSNSPEMMMVNGLLFALARLLECDVERYKRDGALQKKIYSYLLTVFATTVSGNLSRYQVTNSSETFLARHAQIFQQEIGPNGYLWFSYMKFCCQSENKTIKEHAFTCSNAILQVLNKYLVEAKDDARKKCLNKILKEILPTVSDSAANTSMTAFAVQCLGWLASSIYVYLGAKGYGKIEDKLKTFGESLLALDTKVTAWRWPLFSQYVQCIGQFVQERHGVPLDEGYVKFLGDMLCHVMAAYPQCLWKSKVVVHKSIAAVFAALSNWTVIDPLVDRFVLHTLMLSISNITDSEVIIYHPDTGELVTNLLYEYESFWLAMLGRCTEMAAEPTLVAMKTGSDDVEMKEPSDVGRSLQTIIFDSTVKHVLGIIGQLNLSYQFDLQTTNNGKNATGYLVRCAALRSFTCCLYDMSFYAQPQPTVPRDHSIMLNMTEFVERVLGQVLRPLLRPWIPLIMQRVMSSASKLPLVSSFYRIGTVVAIAMDDLKFFDSPPIIDDRLSRFRDDFKTFVQRVCAQARFYQDELLLTCSEFVLTAPIELIAVHTMIGIVRSVLELGRSYLPAAIVAVTALERWQKQCLNDLEDVISEVIPLLSAYLDQEALSDEESSLVKLSGKVMRNTSSNETSDLAQLQRRILLLLGKCGGKISLLMSEPPSLINADGSMGSISSPFFRLELQLSELSISLAMDPILSHLGNLATHSSVRRVKASASEGYHALVCYLCGKTATYPHAAGKKSEFYDTWRGVFARIVRLATDPEKICRSLFEPLLFQLLRWMAANSDTFPFEYSSMLDELTRSLSDSETAVRTMSARCIAVFLSLALENSKAQANADDIFERVFSLCRHPGAVQRSGAAASISYFLRSFKEEDGQILTQFALPCLKNLLYALRLCDNDVRNRIGGVDISRDVISKAVMKIKRGICRFPQLFLKGSTSARDVDEDSVLQRTTLWLFQQTGAREVLFRRLCQQLFMSFSTLISKSSAEWIQKYASTHGSESVVTVLVPMSSLAHTSITVQWMEQLSASIESYVWCVEMLGDKAKDIFENSLTSRQESMKRKHFADVSAQEYSCQQTLSWAIATFLKNGGPWEDSLKGSHWTGAYLSVLTSLCCCVMSFMKTGNVVLRNVADMDTQSFRGAVAEKLLQAILHLPDTQVHDANSLDGIEEFCSGVITRSPDWAQQMQETVDSMLSNLQLCLANVNSSESFVEHSITIGLLSFFGSKVLSAGIISFPVADKYVEMFAMVASKAMEYGHGSPHDRLVAIAALKAAAACGWRITDIFANPADRQVYGPVYSDVIHFMPTLAVWNRCASELVSQSLKNDFVVNVLADILCQVTSFKVYPSKSADWDVFTKTLVANVKQFVSNLEAVKADTQRVLSTLQVLRHFLELCQHCSESLVEALRMGPIPDIQDAIIKLLKQRGCSYLVKAEVLRMLALLGPTSLLVSNEEQASKAMLDALVALVFDEFPIVSVDVARGSKEFDVFYLLFSELLGVIERSNSIAYLKIIYPSLKEADNHLFRTEIKQMLARFSISLGSQTGHATSGERIRHQLVELLDVLLDPTLDIAIRKTLLEEVFTPLVECQTGETLLQFYLMESLTKKSTIISLLATLVSTAAEVSSGGSRIGVFVAFSLVEILYRLIDPEIIRTEINSAFLGHKNGKGREFTMLVCKCASKVVTKTYGDVDDLVRLACCAAYNCLLTAVSRTQKQEKFFDQILFQPALWSNILDLSREYELHAETETFATIPLSSLSAISLEARLDTNATTNAKSKRNESAALRFFTASSLSMDTDSQTASTLTASLDVNQVGSTYENIEIELDTFNQHPCMIPLLRVLVQMKTDFGSSWSEKAMPGWMKKIFDVIVDPSTGLNVRLFVAKVVLNVPNVFAMYSSPWLRAVMEALLDASAAQKAPEFNYILRDCCNLVLNSWKDVAVSSLSDTASRFVNELVKICPELNNLIRNSNVLLITELIALWKDSASVDAGVLITYMINDDDDSKMKSAKQFAALQIVSAMLTTGLESELLVEEGGQTIEDGILLVMTSKTTSLYTLAAEVGGLYLQTAGHSEGEEFMCKVRNLIIGSYNEENFGRFLALLRNASMHQPEIIDSVMLQRLSFVLPKAVAVDAWALLAADSLNNAAGNESVVKDIFTHAQSVLGRFVAHRHAGVQLSTLGAISRLLDHLNLSELERLIANTSEGGIGTLKCYEGHDLSEYRRLLFTVGKKLYEKDLSDQVKSRVRVSLLHGLCDSDDQRRKEAFEYWNTSAAIVNSCSDRLLSIFGSLYSSEFDEKWILYATNLLVGMSKESSEFERPLFTSALGSGEYAETPIDASWEAKTQSMAPLFSVEADLFSARPEFTQQSTSLTYTASQADGSLGSTIQSQLFLSKPASIGASYSQSFGESDVVQQRPGRNRFFKRRAAAVNSAVKDPSSYDKKASKRFFQDQYALLKKKEEAQKTRERKQRQGHVSMKRTYRVGEFPDIQITQQDIVDPIMALCETSIETSSLVFGALFSSIVASPQFEKSGITHELTERLEETLTLSQSSSVYVGCIVSAYFASIVRNPRLCEMLPVRPKTVGEAGLSSGKYHISELTLEEQLLHEIQGKTRDLNLASNELVTNCWDLLHKLLSTMHKRNLLIALSMACSTTAESKLALQAQLSGDLPLAIASYKKAESILDSQMEILDGDNSFATETDATRCRWQRRNCLETLNNWDTLKNELTDATQTDSDFLWKQRPPYLEQGVGHYLRSCLGLVEAKQTNSDLASLRSFIEGAMRDSAKMELVQSRFPVEMCLTYLSSSDKNQARVCVETFYTNFLKMWRQTSPMASTSRMQLLQSLSSMVEIDEVLSRFGRDYSDIGKMGHQSVTAFMDAWRRSPPSTGEEGMVLWSQHSMVQNTVAGFMLNYARDQRLYSDEIGLAVLGGKSNTMLQYANAAISCNILALASKMLKNYRELCNTHQLPKLSVQMVEVFVSHVLKLVDRQEHQSDKSGSNSSSIKLITRYYETATKMFDNVEIMNMMETAGASDKVAMGYLEAKTFASAAGFYAVNDVDDNLKEEYLSRSLDMFKVSCKRIDAVSRKEMEDGASSAFLRCRLTFIEFLNDLFFKRKMEKLAKLTDRKALTKLLAENVLGGMAAGDRECANYFPQLCDVIAPYPDIVAEFEQCILTNVPLWTCLQWSAQLMALLNGPIGKTIVAILEKMAEKYPVALFYDFMVTCRSSLGKFKVDLHRLEVLLSNTVMEKFVTALRLIHHPELRLKEGLREIAKLIEDNRMSDARQKVEHIWKDCFSPDHPLLGTQIGRYNRDWSRKAKRDVEKIMGKDGSKMTAKTVNTAREWIMNHFGVTPGRYGITKDMKAHLGDFAEWLEEFDHSSCILELPGQYTSYWRPPDPSTHIRILSFDSMLGVLASKQLPKRLTMHCSDEKDYTFLVKGGEDLRLDQRIEQLFGVMNQILEADPRCCDQRLSLTTYDVIPMTQEIGLLEWVGGTTTLKAVIEAQLQIDERCVDLKSNKRQKLELFNTTAAKTYESFLLKQRGASFSAKVVAPRSKDVVDQFAKVQAMIPADLLRRQLLGLGSNFEAFLLVRDQFLKSVAVFSACSYVLGIGDRHLDNFLLDLASGRVIGIDFGVSFGSGASVLPVPELIPFRYTRQMDFVFQPYDGANLLAQEMQAVFDALRSKRQVVESVMNVFLHEPLLDWQQSTTTRQKALFESKGDDQSTLQDSDVEMEDVEEPRKTTSPAGGNETTAWLPDVKITIARRKLEGVSPALLLKEELAQNPHLKPHLSKFHVLVDTANIGEDGADEMVELSSLTQAQELLAMATAPDLLGRTFQGWMPWL</sequence>
<keyword evidence="2" id="KW-0723">Serine/threonine-protein kinase</keyword>
<keyword evidence="2" id="KW-0418">Kinase</keyword>
<dbReference type="GO" id="GO:0005634">
    <property type="term" value="C:nucleus"/>
    <property type="evidence" value="ECO:0007669"/>
    <property type="project" value="UniProtKB-SubCell"/>
</dbReference>
<dbReference type="PANTHER" id="PTHR11139">
    <property type="entry name" value="ATAXIA TELANGIECTASIA MUTATED ATM -RELATED"/>
    <property type="match status" value="1"/>
</dbReference>
<evidence type="ECO:0000313" key="8">
    <source>
        <dbReference type="EMBL" id="ETO78479.1"/>
    </source>
</evidence>
<dbReference type="InterPro" id="IPR050517">
    <property type="entry name" value="DDR_Repair_Kinase"/>
</dbReference>
<evidence type="ECO:0000313" key="9">
    <source>
        <dbReference type="Proteomes" id="UP000028582"/>
    </source>
</evidence>
<dbReference type="Pfam" id="PF00454">
    <property type="entry name" value="PI3_PI4_kinase"/>
    <property type="match status" value="1"/>
</dbReference>
<accession>A0A081AHW8</accession>
<dbReference type="PROSITE" id="PS50290">
    <property type="entry name" value="PI3_4_KINASE_3"/>
    <property type="match status" value="1"/>
</dbReference>
<dbReference type="OrthoDB" id="381190at2759"/>
<evidence type="ECO:0000256" key="1">
    <source>
        <dbReference type="ARBA" id="ARBA00004123"/>
    </source>
</evidence>
<evidence type="ECO:0000256" key="2">
    <source>
        <dbReference type="ARBA" id="ARBA00022527"/>
    </source>
</evidence>
<dbReference type="SMART" id="SM01344">
    <property type="entry name" value="NUC194"/>
    <property type="match status" value="1"/>
</dbReference>
<evidence type="ECO:0000256" key="5">
    <source>
        <dbReference type="SAM" id="MobiDB-lite"/>
    </source>
</evidence>
<dbReference type="InterPro" id="IPR046803">
    <property type="entry name" value="DNAPKcs_CC1-2"/>
</dbReference>
<dbReference type="SUPFAM" id="SSF48371">
    <property type="entry name" value="ARM repeat"/>
    <property type="match status" value="3"/>
</dbReference>
<proteinExistence type="predicted"/>
<dbReference type="InterPro" id="IPR016024">
    <property type="entry name" value="ARM-type_fold"/>
</dbReference>
<dbReference type="InterPro" id="IPR012582">
    <property type="entry name" value="DNAPKcs_CC3"/>
</dbReference>
<protein>
    <submittedName>
        <fullName evidence="8">Uncharacterized protein</fullName>
    </submittedName>
</protein>
<dbReference type="InterPro" id="IPR000403">
    <property type="entry name" value="PI3/4_kinase_cat_dom"/>
</dbReference>
<dbReference type="GO" id="GO:0004677">
    <property type="term" value="F:DNA-dependent protein kinase activity"/>
    <property type="evidence" value="ECO:0007669"/>
    <property type="project" value="InterPro"/>
</dbReference>
<dbReference type="InterPro" id="IPR011009">
    <property type="entry name" value="Kinase-like_dom_sf"/>
</dbReference>
<dbReference type="Gene3D" id="1.10.1070.11">
    <property type="entry name" value="Phosphatidylinositol 3-/4-kinase, catalytic domain"/>
    <property type="match status" value="1"/>
</dbReference>
<evidence type="ECO:0000256" key="3">
    <source>
        <dbReference type="ARBA" id="ARBA00022763"/>
    </source>
</evidence>